<dbReference type="EnsemblPlants" id="QL08p042785:mrna">
    <property type="protein sequence ID" value="QL08p042785:mrna"/>
    <property type="gene ID" value="QL08p042785"/>
</dbReference>
<dbReference type="PANTHER" id="PTHR11566">
    <property type="entry name" value="DYNAMIN"/>
    <property type="match status" value="1"/>
</dbReference>
<dbReference type="Gene3D" id="1.20.120.1240">
    <property type="entry name" value="Dynamin, middle domain"/>
    <property type="match status" value="1"/>
</dbReference>
<accession>A0A7N2MEG8</accession>
<proteinExistence type="predicted"/>
<dbReference type="InParanoid" id="A0A7N2MEG8"/>
<dbReference type="EMBL" id="LRBV02000008">
    <property type="status" value="NOT_ANNOTATED_CDS"/>
    <property type="molecule type" value="Genomic_DNA"/>
</dbReference>
<reference evidence="2 3" key="1">
    <citation type="journal article" date="2016" name="G3 (Bethesda)">
        <title>First Draft Assembly and Annotation of the Genome of a California Endemic Oak Quercus lobata Nee (Fagaceae).</title>
        <authorList>
            <person name="Sork V.L."/>
            <person name="Fitz-Gibbon S.T."/>
            <person name="Puiu D."/>
            <person name="Crepeau M."/>
            <person name="Gugger P.F."/>
            <person name="Sherman R."/>
            <person name="Stevens K."/>
            <person name="Langley C.H."/>
            <person name="Pellegrini M."/>
            <person name="Salzberg S.L."/>
        </authorList>
    </citation>
    <scope>NUCLEOTIDE SEQUENCE [LARGE SCALE GENOMIC DNA]</scope>
    <source>
        <strain evidence="2 3">cv. SW786</strain>
    </source>
</reference>
<dbReference type="GO" id="GO:0005737">
    <property type="term" value="C:cytoplasm"/>
    <property type="evidence" value="ECO:0007669"/>
    <property type="project" value="TreeGrafter"/>
</dbReference>
<sequence length="178" mass="20177">MNPICKLHRREDIWKIVSFNHPWVGIVNRSQADINKIVDILVARCKEWEYFATSPDSGHLASKMGSECLAKLLSMHLESVIRAQISSITSLINKSIEELESEMDHHDRPIAVNAGVHFVLKELMRKSIAETQELKRFLTLQAEIAAAGGEALERFREESKKTAVQLLDMESSYLTGFL</sequence>
<protein>
    <recommendedName>
        <fullName evidence="1">Dynamin stalk domain-containing protein</fullName>
    </recommendedName>
</protein>
<dbReference type="Gene3D" id="3.40.50.300">
    <property type="entry name" value="P-loop containing nucleotide triphosphate hydrolases"/>
    <property type="match status" value="1"/>
</dbReference>
<evidence type="ECO:0000313" key="3">
    <source>
        <dbReference type="Proteomes" id="UP000594261"/>
    </source>
</evidence>
<dbReference type="Pfam" id="PF01031">
    <property type="entry name" value="Dynamin_M"/>
    <property type="match status" value="1"/>
</dbReference>
<dbReference type="Gramene" id="QL08p042785:mrna">
    <property type="protein sequence ID" value="QL08p042785:mrna"/>
    <property type="gene ID" value="QL08p042785"/>
</dbReference>
<dbReference type="Proteomes" id="UP000594261">
    <property type="component" value="Chromosome 8"/>
</dbReference>
<dbReference type="AlphaFoldDB" id="A0A7N2MEG8"/>
<dbReference type="InterPro" id="IPR022812">
    <property type="entry name" value="Dynamin"/>
</dbReference>
<organism evidence="2 3">
    <name type="scientific">Quercus lobata</name>
    <name type="common">Valley oak</name>
    <dbReference type="NCBI Taxonomy" id="97700"/>
    <lineage>
        <taxon>Eukaryota</taxon>
        <taxon>Viridiplantae</taxon>
        <taxon>Streptophyta</taxon>
        <taxon>Embryophyta</taxon>
        <taxon>Tracheophyta</taxon>
        <taxon>Spermatophyta</taxon>
        <taxon>Magnoliopsida</taxon>
        <taxon>eudicotyledons</taxon>
        <taxon>Gunneridae</taxon>
        <taxon>Pentapetalae</taxon>
        <taxon>rosids</taxon>
        <taxon>fabids</taxon>
        <taxon>Fagales</taxon>
        <taxon>Fagaceae</taxon>
        <taxon>Quercus</taxon>
    </lineage>
</organism>
<evidence type="ECO:0000259" key="1">
    <source>
        <dbReference type="Pfam" id="PF01031"/>
    </source>
</evidence>
<feature type="domain" description="Dynamin stalk" evidence="1">
    <location>
        <begin position="16"/>
        <end position="106"/>
    </location>
</feature>
<dbReference type="GO" id="GO:0003924">
    <property type="term" value="F:GTPase activity"/>
    <property type="evidence" value="ECO:0007669"/>
    <property type="project" value="TreeGrafter"/>
</dbReference>
<keyword evidence="3" id="KW-1185">Reference proteome</keyword>
<name>A0A7N2MEG8_QUELO</name>
<dbReference type="GO" id="GO:0005874">
    <property type="term" value="C:microtubule"/>
    <property type="evidence" value="ECO:0007669"/>
    <property type="project" value="TreeGrafter"/>
</dbReference>
<dbReference type="GO" id="GO:0016020">
    <property type="term" value="C:membrane"/>
    <property type="evidence" value="ECO:0007669"/>
    <property type="project" value="TreeGrafter"/>
</dbReference>
<dbReference type="PANTHER" id="PTHR11566:SF151">
    <property type="entry name" value="PHRAGMOPLASTIN DRP1E"/>
    <property type="match status" value="1"/>
</dbReference>
<dbReference type="InterPro" id="IPR000375">
    <property type="entry name" value="Dynamin_stalk"/>
</dbReference>
<reference evidence="2" key="2">
    <citation type="submission" date="2021-01" db="UniProtKB">
        <authorList>
            <consortium name="EnsemblPlants"/>
        </authorList>
    </citation>
    <scope>IDENTIFICATION</scope>
</reference>
<evidence type="ECO:0000313" key="2">
    <source>
        <dbReference type="EnsemblPlants" id="QL08p042785:mrna"/>
    </source>
</evidence>
<dbReference type="InterPro" id="IPR027417">
    <property type="entry name" value="P-loop_NTPase"/>
</dbReference>
<dbReference type="GO" id="GO:0008017">
    <property type="term" value="F:microtubule binding"/>
    <property type="evidence" value="ECO:0007669"/>
    <property type="project" value="TreeGrafter"/>
</dbReference>
<dbReference type="SUPFAM" id="SSF52540">
    <property type="entry name" value="P-loop containing nucleoside triphosphate hydrolases"/>
    <property type="match status" value="1"/>
</dbReference>